<protein>
    <recommendedName>
        <fullName evidence="6">CBM2 domain-containing protein</fullName>
    </recommendedName>
</protein>
<dbReference type="InterPro" id="IPR052762">
    <property type="entry name" value="PCW_deacetylase/CE"/>
</dbReference>
<dbReference type="Proteomes" id="UP000482960">
    <property type="component" value="Unassembled WGS sequence"/>
</dbReference>
<dbReference type="SUPFAM" id="SSF49384">
    <property type="entry name" value="Carbohydrate-binding domain"/>
    <property type="match status" value="1"/>
</dbReference>
<dbReference type="Gene3D" id="3.40.50.1110">
    <property type="entry name" value="SGNH hydrolase"/>
    <property type="match status" value="1"/>
</dbReference>
<evidence type="ECO:0000256" key="3">
    <source>
        <dbReference type="ARBA" id="ARBA00023326"/>
    </source>
</evidence>
<reference evidence="7 8" key="1">
    <citation type="submission" date="2020-03" db="EMBL/GenBank/DDBJ databases">
        <title>Whole genome shotgun sequence of Phytohabitans rumicis NBRC 108638.</title>
        <authorList>
            <person name="Komaki H."/>
            <person name="Tamura T."/>
        </authorList>
    </citation>
    <scope>NUCLEOTIDE SEQUENCE [LARGE SCALE GENOMIC DNA]</scope>
    <source>
        <strain evidence="7 8">NBRC 108638</strain>
    </source>
</reference>
<dbReference type="PROSITE" id="PS51318">
    <property type="entry name" value="TAT"/>
    <property type="match status" value="1"/>
</dbReference>
<dbReference type="InterPro" id="IPR006311">
    <property type="entry name" value="TAT_signal"/>
</dbReference>
<dbReference type="PROSITE" id="PS00561">
    <property type="entry name" value="CBM2_A"/>
    <property type="match status" value="1"/>
</dbReference>
<accession>A0A6V8LPX3</accession>
<sequence length="481" mass="49556">MSVRRLLLPILAAVALTAGALVALPGAHAAAGDGSPTDPNIRFVGRWDTSNSAAYVPHWAGTYFETGFTGTTVRLKQRNAIDLYYSIDGQPEVYITNVSGTVNLTPTPLAAGNHTLRVSYRVIAGSYHGDAVFQGLVLDSGASTYARPAPAKLVEFVGDSITLGSTSSRTALTAYGWLVGERLGARHTQIAYGGGCLVAAADGCNGMSNQFFKMSTAADGPAWDFGRYQADAVVINIGTNDTSHGVSGATFQSTYVTFLRNVRAKYPNAAIVVLRTFIGRYATETQAAVNTVVAGGDRNLSYVDTTGWIPSGGLSDSVHPNDAGHRAITDRLAPIVSQRLAGSTPTPAPTTPAPTTPAPTTPAPTTAAPTTPAPAGGCAVAYAITNQWSGGFQADVTVRNAGSTAVNGWTVQWSFANGQTVTQAWNAGYTQSGATVRATNASWNGTIAAGGSAGFGFIGTFTTTNAKPTAFTLNGAACANA</sequence>
<dbReference type="EMBL" id="BLPG01000002">
    <property type="protein sequence ID" value="GFJ96157.1"/>
    <property type="molecule type" value="Genomic_DNA"/>
</dbReference>
<evidence type="ECO:0000313" key="8">
    <source>
        <dbReference type="Proteomes" id="UP000482960"/>
    </source>
</evidence>
<evidence type="ECO:0000256" key="5">
    <source>
        <dbReference type="SAM" id="SignalP"/>
    </source>
</evidence>
<dbReference type="InterPro" id="IPR040794">
    <property type="entry name" value="CE2_N"/>
</dbReference>
<dbReference type="InterPro" id="IPR036514">
    <property type="entry name" value="SGNH_hydro_sf"/>
</dbReference>
<evidence type="ECO:0000259" key="6">
    <source>
        <dbReference type="PROSITE" id="PS51173"/>
    </source>
</evidence>
<dbReference type="AlphaFoldDB" id="A0A6V8LPX3"/>
<dbReference type="InterPro" id="IPR012291">
    <property type="entry name" value="CBM2_carb-bd_dom_sf"/>
</dbReference>
<feature type="signal peptide" evidence="5">
    <location>
        <begin position="1"/>
        <end position="29"/>
    </location>
</feature>
<dbReference type="GO" id="GO:0000272">
    <property type="term" value="P:polysaccharide catabolic process"/>
    <property type="evidence" value="ECO:0007669"/>
    <property type="project" value="UniProtKB-KW"/>
</dbReference>
<name>A0A6V8LPX3_9ACTN</name>
<keyword evidence="5" id="KW-0732">Signal</keyword>
<keyword evidence="1" id="KW-0378">Hydrolase</keyword>
<keyword evidence="8" id="KW-1185">Reference proteome</keyword>
<feature type="chain" id="PRO_5028838695" description="CBM2 domain-containing protein" evidence="5">
    <location>
        <begin position="30"/>
        <end position="481"/>
    </location>
</feature>
<keyword evidence="2" id="KW-0326">Glycosidase</keyword>
<dbReference type="InterPro" id="IPR001919">
    <property type="entry name" value="CBD2"/>
</dbReference>
<keyword evidence="3" id="KW-0119">Carbohydrate metabolism</keyword>
<dbReference type="Gene3D" id="2.60.40.290">
    <property type="match status" value="1"/>
</dbReference>
<evidence type="ECO:0000256" key="2">
    <source>
        <dbReference type="ARBA" id="ARBA00023295"/>
    </source>
</evidence>
<evidence type="ECO:0000256" key="1">
    <source>
        <dbReference type="ARBA" id="ARBA00022801"/>
    </source>
</evidence>
<dbReference type="InterPro" id="IPR008965">
    <property type="entry name" value="CBM2/CBM3_carb-bd_dom_sf"/>
</dbReference>
<dbReference type="GO" id="GO:0052689">
    <property type="term" value="F:carboxylic ester hydrolase activity"/>
    <property type="evidence" value="ECO:0007669"/>
    <property type="project" value="InterPro"/>
</dbReference>
<dbReference type="Pfam" id="PF00553">
    <property type="entry name" value="CBM_2"/>
    <property type="match status" value="1"/>
</dbReference>
<comment type="caution">
    <text evidence="7">The sequence shown here is derived from an EMBL/GenBank/DDBJ whole genome shotgun (WGS) entry which is preliminary data.</text>
</comment>
<dbReference type="InterPro" id="IPR018366">
    <property type="entry name" value="CBM2_CS"/>
</dbReference>
<keyword evidence="3" id="KW-0624">Polysaccharide degradation</keyword>
<feature type="domain" description="CBM2" evidence="6">
    <location>
        <begin position="371"/>
        <end position="481"/>
    </location>
</feature>
<dbReference type="Gene3D" id="2.60.120.260">
    <property type="entry name" value="Galactose-binding domain-like"/>
    <property type="match status" value="1"/>
</dbReference>
<dbReference type="InterPro" id="IPR037461">
    <property type="entry name" value="CtCE2-like_dom"/>
</dbReference>
<dbReference type="GO" id="GO:0030247">
    <property type="term" value="F:polysaccharide binding"/>
    <property type="evidence" value="ECO:0007669"/>
    <property type="project" value="UniProtKB-UniRule"/>
</dbReference>
<dbReference type="PROSITE" id="PS51173">
    <property type="entry name" value="CBM2"/>
    <property type="match status" value="1"/>
</dbReference>
<proteinExistence type="predicted"/>
<dbReference type="InterPro" id="IPR013830">
    <property type="entry name" value="SGNH_hydro"/>
</dbReference>
<dbReference type="PANTHER" id="PTHR37834:SF2">
    <property type="entry name" value="ESTERASE, SGNH HYDROLASE-TYPE"/>
    <property type="match status" value="1"/>
</dbReference>
<dbReference type="RefSeq" id="WP_246278783.1">
    <property type="nucleotide sequence ID" value="NZ_BAABJB010000052.1"/>
</dbReference>
<dbReference type="Pfam" id="PF13472">
    <property type="entry name" value="Lipase_GDSL_2"/>
    <property type="match status" value="1"/>
</dbReference>
<feature type="compositionally biased region" description="Pro residues" evidence="4">
    <location>
        <begin position="346"/>
        <end position="362"/>
    </location>
</feature>
<dbReference type="SUPFAM" id="SSF52266">
    <property type="entry name" value="SGNH hydrolase"/>
    <property type="match status" value="1"/>
</dbReference>
<reference evidence="7 8" key="2">
    <citation type="submission" date="2020-03" db="EMBL/GenBank/DDBJ databases">
        <authorList>
            <person name="Ichikawa N."/>
            <person name="Kimura A."/>
            <person name="Kitahashi Y."/>
            <person name="Uohara A."/>
        </authorList>
    </citation>
    <scope>NUCLEOTIDE SEQUENCE [LARGE SCALE GENOMIC DNA]</scope>
    <source>
        <strain evidence="7 8">NBRC 108638</strain>
    </source>
</reference>
<feature type="region of interest" description="Disordered" evidence="4">
    <location>
        <begin position="340"/>
        <end position="372"/>
    </location>
</feature>
<evidence type="ECO:0000256" key="4">
    <source>
        <dbReference type="SAM" id="MobiDB-lite"/>
    </source>
</evidence>
<dbReference type="PANTHER" id="PTHR37834">
    <property type="entry name" value="GDSL-LIKE LIPASE/ACYLHYDROLASE DOMAIN PROTEIN (AFU_ORTHOLOGUE AFUA_2G00620)"/>
    <property type="match status" value="1"/>
</dbReference>
<dbReference type="Pfam" id="PF17996">
    <property type="entry name" value="CE2_N"/>
    <property type="match status" value="1"/>
</dbReference>
<feature type="compositionally biased region" description="Low complexity" evidence="4">
    <location>
        <begin position="363"/>
        <end position="372"/>
    </location>
</feature>
<dbReference type="GO" id="GO:0004553">
    <property type="term" value="F:hydrolase activity, hydrolyzing O-glycosyl compounds"/>
    <property type="evidence" value="ECO:0007669"/>
    <property type="project" value="InterPro"/>
</dbReference>
<organism evidence="7 8">
    <name type="scientific">Phytohabitans rumicis</name>
    <dbReference type="NCBI Taxonomy" id="1076125"/>
    <lineage>
        <taxon>Bacteria</taxon>
        <taxon>Bacillati</taxon>
        <taxon>Actinomycetota</taxon>
        <taxon>Actinomycetes</taxon>
        <taxon>Micromonosporales</taxon>
        <taxon>Micromonosporaceae</taxon>
    </lineage>
</organism>
<dbReference type="CDD" id="cd01831">
    <property type="entry name" value="Endoglucanase_E_like"/>
    <property type="match status" value="1"/>
</dbReference>
<evidence type="ECO:0000313" key="7">
    <source>
        <dbReference type="EMBL" id="GFJ96157.1"/>
    </source>
</evidence>
<dbReference type="SMART" id="SM00637">
    <property type="entry name" value="CBD_II"/>
    <property type="match status" value="1"/>
</dbReference>
<gene>
    <name evidence="7" type="ORF">Prum_097990</name>
</gene>